<feature type="transmembrane region" description="Helical" evidence="1">
    <location>
        <begin position="43"/>
        <end position="63"/>
    </location>
</feature>
<accession>A0ABS8Q725</accession>
<keyword evidence="1" id="KW-0812">Transmembrane</keyword>
<comment type="caution">
    <text evidence="2">The sequence shown here is derived from an EMBL/GenBank/DDBJ whole genome shotgun (WGS) entry which is preliminary data.</text>
</comment>
<evidence type="ECO:0000313" key="2">
    <source>
        <dbReference type="EMBL" id="MCD2517538.1"/>
    </source>
</evidence>
<dbReference type="EMBL" id="JAJNOC010000004">
    <property type="protein sequence ID" value="MCD2517538.1"/>
    <property type="molecule type" value="Genomic_DNA"/>
</dbReference>
<protein>
    <submittedName>
        <fullName evidence="2">Uncharacterized protein</fullName>
    </submittedName>
</protein>
<evidence type="ECO:0000313" key="3">
    <source>
        <dbReference type="Proteomes" id="UP001179361"/>
    </source>
</evidence>
<dbReference type="Proteomes" id="UP001179361">
    <property type="component" value="Unassembled WGS sequence"/>
</dbReference>
<proteinExistence type="predicted"/>
<gene>
    <name evidence="2" type="ORF">LQ564_14580</name>
</gene>
<name>A0ABS8Q725_9BURK</name>
<sequence>MVNQKTFKQLLADPILMAFGIAGFSIGVLVFTGIKQRFSPDQWATWVQAVGSMSAIWISLALVQHQIRHQQQMEQARDARNDYRIASFAESVIREAIDAIKDTERAQEAWPDGGAGYVFHEKSRLQAAQIMTRTLAAEPLFAELIKPVIDMHALLVSVESASEQLVGNGPFQGDSRFKHFWTQKNEQLNAIAATTESAIGLARRSLSAD</sequence>
<evidence type="ECO:0000256" key="1">
    <source>
        <dbReference type="SAM" id="Phobius"/>
    </source>
</evidence>
<reference evidence="2" key="1">
    <citation type="submission" date="2021-11" db="EMBL/GenBank/DDBJ databases">
        <title>The complete genome of Massilia sp sp. G4R7.</title>
        <authorList>
            <person name="Liu L."/>
            <person name="Yue J."/>
            <person name="Yuan J."/>
            <person name="Yang F."/>
            <person name="Li L."/>
        </authorList>
    </citation>
    <scope>NUCLEOTIDE SEQUENCE</scope>
    <source>
        <strain evidence="2">G4R7</strain>
    </source>
</reference>
<keyword evidence="3" id="KW-1185">Reference proteome</keyword>
<organism evidence="2 3">
    <name type="scientific">Massilia phyllostachyos</name>
    <dbReference type="NCBI Taxonomy" id="2898585"/>
    <lineage>
        <taxon>Bacteria</taxon>
        <taxon>Pseudomonadati</taxon>
        <taxon>Pseudomonadota</taxon>
        <taxon>Betaproteobacteria</taxon>
        <taxon>Burkholderiales</taxon>
        <taxon>Oxalobacteraceae</taxon>
        <taxon>Telluria group</taxon>
        <taxon>Massilia</taxon>
    </lineage>
</organism>
<keyword evidence="1" id="KW-1133">Transmembrane helix</keyword>
<feature type="transmembrane region" description="Helical" evidence="1">
    <location>
        <begin position="12"/>
        <end position="31"/>
    </location>
</feature>
<keyword evidence="1" id="KW-0472">Membrane</keyword>
<dbReference type="RefSeq" id="WP_231058823.1">
    <property type="nucleotide sequence ID" value="NZ_JAJNOC010000004.1"/>
</dbReference>